<reference evidence="11 12" key="1">
    <citation type="journal article" date="2024" name="Insects">
        <title>An Improved Chromosome-Level Genome Assembly of the Firefly Pyrocoelia pectoralis.</title>
        <authorList>
            <person name="Fu X."/>
            <person name="Meyer-Rochow V.B."/>
            <person name="Ballantyne L."/>
            <person name="Zhu X."/>
        </authorList>
    </citation>
    <scope>NUCLEOTIDE SEQUENCE [LARGE SCALE GENOMIC DNA]</scope>
    <source>
        <strain evidence="11">XCY_ONT2</strain>
    </source>
</reference>
<dbReference type="PRINTS" id="PR00171">
    <property type="entry name" value="SUGRTRNSPORT"/>
</dbReference>
<sequence length="500" mass="54665">MHTQQTPHQSPLLLLVLGVVPIGPRTATFWSIVLPGTLTVISDGMHYGWSSPIVPMLKSSESSITIKDSDVVWLENCLMFGGVAGLFLTMYLLDKVGRKWTMLIAAVENMVAWILIATATSLNVYLVARFIAGIAADVNFVAAPVYIAEIADKKVRGRLSSLINIFSLLGVVLIYSVGPSLTIALSSTIGIGFIIVEFLTFSSMPESPYYLLVRKKGEAARKSLQTFRNVDVSDEFKELAEIVERENAARGRPLDLITVKSYRKSILIVTVLNFAQHFTGLSVMIMNLHIILEESGSSAKANSTAIQFALLMVVACIISMFLVDSVGRRVLLCTSSFLTAVSLFVISTYFAVKHAGVDTSDYTWIPITSIMLYAIVHKIGLSFVPIIITSELFPTNIKAVAVTIGDALYVTASAISIFVFHYLYRNFGMHVPFFLFSVCAILIGIFAIFILPETKGRSLDEIQQILKGEYGLNSETAKILPPDGGLDNNYGATSSIQTDL</sequence>
<dbReference type="PROSITE" id="PS50850">
    <property type="entry name" value="MFS"/>
    <property type="match status" value="1"/>
</dbReference>
<dbReference type="InterPro" id="IPR036259">
    <property type="entry name" value="MFS_trans_sf"/>
</dbReference>
<keyword evidence="5 9" id="KW-0812">Transmembrane</keyword>
<feature type="transmembrane region" description="Helical" evidence="9">
    <location>
        <begin position="100"/>
        <end position="120"/>
    </location>
</feature>
<evidence type="ECO:0000256" key="5">
    <source>
        <dbReference type="ARBA" id="ARBA00022692"/>
    </source>
</evidence>
<keyword evidence="7 9" id="KW-0472">Membrane</keyword>
<dbReference type="GO" id="GO:0005886">
    <property type="term" value="C:plasma membrane"/>
    <property type="evidence" value="ECO:0007669"/>
    <property type="project" value="UniProtKB-SubCell"/>
</dbReference>
<keyword evidence="12" id="KW-1185">Reference proteome</keyword>
<evidence type="ECO:0000256" key="1">
    <source>
        <dbReference type="ARBA" id="ARBA00004651"/>
    </source>
</evidence>
<feature type="transmembrane region" description="Helical" evidence="9">
    <location>
        <begin position="71"/>
        <end position="93"/>
    </location>
</feature>
<dbReference type="Proteomes" id="UP001329430">
    <property type="component" value="Chromosome 4"/>
</dbReference>
<dbReference type="FunFam" id="1.20.1250.20:FF:000218">
    <property type="entry name" value="facilitated trehalose transporter Tret1"/>
    <property type="match status" value="1"/>
</dbReference>
<evidence type="ECO:0000256" key="7">
    <source>
        <dbReference type="ARBA" id="ARBA00023136"/>
    </source>
</evidence>
<comment type="subcellular location">
    <subcellularLocation>
        <location evidence="1">Cell membrane</location>
        <topology evidence="1">Multi-pass membrane protein</topology>
    </subcellularLocation>
</comment>
<feature type="transmembrane region" description="Helical" evidence="9">
    <location>
        <begin position="12"/>
        <end position="33"/>
    </location>
</feature>
<protein>
    <recommendedName>
        <fullName evidence="10">Major facilitator superfamily (MFS) profile domain-containing protein</fullName>
    </recommendedName>
</protein>
<proteinExistence type="predicted"/>
<dbReference type="EMBL" id="JAVRBK010000004">
    <property type="protein sequence ID" value="KAK5645216.1"/>
    <property type="molecule type" value="Genomic_DNA"/>
</dbReference>
<evidence type="ECO:0000256" key="4">
    <source>
        <dbReference type="ARBA" id="ARBA00022597"/>
    </source>
</evidence>
<dbReference type="AlphaFoldDB" id="A0AAN7ZPM1"/>
<name>A0AAN7ZPM1_9COLE</name>
<keyword evidence="3" id="KW-1003">Cell membrane</keyword>
<evidence type="ECO:0000256" key="6">
    <source>
        <dbReference type="ARBA" id="ARBA00022989"/>
    </source>
</evidence>
<organism evidence="11 12">
    <name type="scientific">Pyrocoelia pectoralis</name>
    <dbReference type="NCBI Taxonomy" id="417401"/>
    <lineage>
        <taxon>Eukaryota</taxon>
        <taxon>Metazoa</taxon>
        <taxon>Ecdysozoa</taxon>
        <taxon>Arthropoda</taxon>
        <taxon>Hexapoda</taxon>
        <taxon>Insecta</taxon>
        <taxon>Pterygota</taxon>
        <taxon>Neoptera</taxon>
        <taxon>Endopterygota</taxon>
        <taxon>Coleoptera</taxon>
        <taxon>Polyphaga</taxon>
        <taxon>Elateriformia</taxon>
        <taxon>Elateroidea</taxon>
        <taxon>Lampyridae</taxon>
        <taxon>Lampyrinae</taxon>
        <taxon>Pyrocoelia</taxon>
    </lineage>
</organism>
<feature type="transmembrane region" description="Helical" evidence="9">
    <location>
        <begin position="159"/>
        <end position="177"/>
    </location>
</feature>
<dbReference type="InterPro" id="IPR020846">
    <property type="entry name" value="MFS_dom"/>
</dbReference>
<feature type="transmembrane region" description="Helical" evidence="9">
    <location>
        <begin position="183"/>
        <end position="201"/>
    </location>
</feature>
<evidence type="ECO:0000256" key="9">
    <source>
        <dbReference type="SAM" id="Phobius"/>
    </source>
</evidence>
<feature type="transmembrane region" description="Helical" evidence="9">
    <location>
        <begin position="330"/>
        <end position="352"/>
    </location>
</feature>
<dbReference type="GO" id="GO:0022857">
    <property type="term" value="F:transmembrane transporter activity"/>
    <property type="evidence" value="ECO:0007669"/>
    <property type="project" value="InterPro"/>
</dbReference>
<feature type="transmembrane region" description="Helical" evidence="9">
    <location>
        <begin position="304"/>
        <end position="323"/>
    </location>
</feature>
<dbReference type="InterPro" id="IPR050549">
    <property type="entry name" value="MFS_Trehalose_Transporter"/>
</dbReference>
<accession>A0AAN7ZPM1</accession>
<dbReference type="Gene3D" id="1.20.1250.20">
    <property type="entry name" value="MFS general substrate transporter like domains"/>
    <property type="match status" value="1"/>
</dbReference>
<feature type="transmembrane region" description="Helical" evidence="9">
    <location>
        <begin position="400"/>
        <end position="424"/>
    </location>
</feature>
<evidence type="ECO:0000259" key="10">
    <source>
        <dbReference type="PROSITE" id="PS50850"/>
    </source>
</evidence>
<gene>
    <name evidence="11" type="ORF">RI129_006516</name>
</gene>
<evidence type="ECO:0000313" key="11">
    <source>
        <dbReference type="EMBL" id="KAK5645216.1"/>
    </source>
</evidence>
<dbReference type="PANTHER" id="PTHR48021">
    <property type="match status" value="1"/>
</dbReference>
<keyword evidence="4" id="KW-0762">Sugar transport</keyword>
<dbReference type="InterPro" id="IPR005828">
    <property type="entry name" value="MFS_sugar_transport-like"/>
</dbReference>
<dbReference type="Pfam" id="PF00083">
    <property type="entry name" value="Sugar_tr"/>
    <property type="match status" value="1"/>
</dbReference>
<feature type="transmembrane region" description="Helical" evidence="9">
    <location>
        <begin position="126"/>
        <end position="147"/>
    </location>
</feature>
<feature type="transmembrane region" description="Helical" evidence="9">
    <location>
        <begin position="266"/>
        <end position="292"/>
    </location>
</feature>
<evidence type="ECO:0000256" key="2">
    <source>
        <dbReference type="ARBA" id="ARBA00022448"/>
    </source>
</evidence>
<evidence type="ECO:0000256" key="3">
    <source>
        <dbReference type="ARBA" id="ARBA00022475"/>
    </source>
</evidence>
<keyword evidence="8" id="KW-0325">Glycoprotein</keyword>
<dbReference type="InterPro" id="IPR005829">
    <property type="entry name" value="Sugar_transporter_CS"/>
</dbReference>
<keyword evidence="6 9" id="KW-1133">Transmembrane helix</keyword>
<dbReference type="PROSITE" id="PS00216">
    <property type="entry name" value="SUGAR_TRANSPORT_1"/>
    <property type="match status" value="2"/>
</dbReference>
<comment type="caution">
    <text evidence="11">The sequence shown here is derived from an EMBL/GenBank/DDBJ whole genome shotgun (WGS) entry which is preliminary data.</text>
</comment>
<feature type="transmembrane region" description="Helical" evidence="9">
    <location>
        <begin position="430"/>
        <end position="451"/>
    </location>
</feature>
<evidence type="ECO:0000256" key="8">
    <source>
        <dbReference type="ARBA" id="ARBA00023180"/>
    </source>
</evidence>
<feature type="transmembrane region" description="Helical" evidence="9">
    <location>
        <begin position="364"/>
        <end position="388"/>
    </location>
</feature>
<dbReference type="SUPFAM" id="SSF103473">
    <property type="entry name" value="MFS general substrate transporter"/>
    <property type="match status" value="1"/>
</dbReference>
<feature type="domain" description="Major facilitator superfamily (MFS) profile" evidence="10">
    <location>
        <begin position="11"/>
        <end position="455"/>
    </location>
</feature>
<dbReference type="InterPro" id="IPR003663">
    <property type="entry name" value="Sugar/inositol_transpt"/>
</dbReference>
<keyword evidence="2" id="KW-0813">Transport</keyword>
<dbReference type="PANTHER" id="PTHR48021:SF46">
    <property type="entry name" value="MAJOR FACILITATOR SUPERFAMILY (MFS) PROFILE DOMAIN-CONTAINING PROTEIN"/>
    <property type="match status" value="1"/>
</dbReference>
<evidence type="ECO:0000313" key="12">
    <source>
        <dbReference type="Proteomes" id="UP001329430"/>
    </source>
</evidence>